<reference evidence="1 2" key="1">
    <citation type="submission" date="2023-05" db="EMBL/GenBank/DDBJ databases">
        <title>Draft genome of Paenibacillus sp. CCS26.</title>
        <authorList>
            <person name="Akita H."/>
            <person name="Shinto Y."/>
            <person name="Kimura Z."/>
        </authorList>
    </citation>
    <scope>NUCLEOTIDE SEQUENCE [LARGE SCALE GENOMIC DNA]</scope>
    <source>
        <strain evidence="1 2">CCS26</strain>
    </source>
</reference>
<dbReference type="PANTHER" id="PTHR38460:SF1">
    <property type="entry name" value="TAUTOMERASE YOLI-RELATED"/>
    <property type="match status" value="1"/>
</dbReference>
<protein>
    <submittedName>
        <fullName evidence="1">Tautomerase YusQ</fullName>
    </submittedName>
</protein>
<dbReference type="Gene3D" id="3.30.429.10">
    <property type="entry name" value="Macrophage Migration Inhibitory Factor"/>
    <property type="match status" value="1"/>
</dbReference>
<dbReference type="InterPro" id="IPR014347">
    <property type="entry name" value="Tautomerase/MIF_sf"/>
</dbReference>
<keyword evidence="2" id="KW-1185">Reference proteome</keyword>
<comment type="caution">
    <text evidence="1">The sequence shown here is derived from an EMBL/GenBank/DDBJ whole genome shotgun (WGS) entry which is preliminary data.</text>
</comment>
<dbReference type="EMBL" id="BTCL01000032">
    <property type="protein sequence ID" value="GMK48644.1"/>
    <property type="molecule type" value="Genomic_DNA"/>
</dbReference>
<dbReference type="PANTHER" id="PTHR38460">
    <property type="entry name" value="TAUTOMERASE YOLI-RELATED"/>
    <property type="match status" value="1"/>
</dbReference>
<dbReference type="RefSeq" id="WP_317982150.1">
    <property type="nucleotide sequence ID" value="NZ_BTCL01000032.1"/>
</dbReference>
<organism evidence="1 2">
    <name type="scientific">Paenibacillus glycanilyticus</name>
    <dbReference type="NCBI Taxonomy" id="126569"/>
    <lineage>
        <taxon>Bacteria</taxon>
        <taxon>Bacillati</taxon>
        <taxon>Bacillota</taxon>
        <taxon>Bacilli</taxon>
        <taxon>Bacillales</taxon>
        <taxon>Paenibacillaceae</taxon>
        <taxon>Paenibacillus</taxon>
    </lineage>
</organism>
<dbReference type="Pfam" id="PF14552">
    <property type="entry name" value="Tautomerase_2"/>
    <property type="match status" value="1"/>
</dbReference>
<evidence type="ECO:0000313" key="1">
    <source>
        <dbReference type="EMBL" id="GMK48644.1"/>
    </source>
</evidence>
<dbReference type="SUPFAM" id="SSF55331">
    <property type="entry name" value="Tautomerase/MIF"/>
    <property type="match status" value="1"/>
</dbReference>
<dbReference type="Proteomes" id="UP001285921">
    <property type="component" value="Unassembled WGS sequence"/>
</dbReference>
<accession>A0ABQ6NXF9</accession>
<dbReference type="InterPro" id="IPR037479">
    <property type="entry name" value="Tauto_MSAD"/>
</dbReference>
<proteinExistence type="predicted"/>
<gene>
    <name evidence="1" type="primary">yusQ</name>
    <name evidence="1" type="ORF">PghCCS26_57740</name>
</gene>
<name>A0ABQ6NXF9_9BACL</name>
<sequence>MPFIRVSYREDQYKQEELPAISHAIHQALTEHFRVPADDYFQVFHGHKPGEYYYDPAYLKVTRTDRLLYIQITLKSGRTEEQKRGFYARLAELLPACGVRAEDLFVVLVGTEFEDWTFGNGIAQMLERKREEAQRDA</sequence>
<evidence type="ECO:0000313" key="2">
    <source>
        <dbReference type="Proteomes" id="UP001285921"/>
    </source>
</evidence>